<dbReference type="Pfam" id="PF06527">
    <property type="entry name" value="TniQ"/>
    <property type="match status" value="1"/>
</dbReference>
<feature type="domain" description="TniQ" evidence="2">
    <location>
        <begin position="18"/>
        <end position="178"/>
    </location>
</feature>
<dbReference type="Proteomes" id="UP000680206">
    <property type="component" value="Unassembled WGS sequence"/>
</dbReference>
<evidence type="ECO:0000256" key="1">
    <source>
        <dbReference type="SAM" id="MobiDB-lite"/>
    </source>
</evidence>
<dbReference type="RefSeq" id="WP_208244572.1">
    <property type="nucleotide sequence ID" value="NZ_JAGEPF010000016.1"/>
</dbReference>
<comment type="caution">
    <text evidence="3">The sequence shown here is derived from an EMBL/GenBank/DDBJ whole genome shotgun (WGS) entry which is preliminary data.</text>
</comment>
<proteinExistence type="predicted"/>
<feature type="compositionally biased region" description="Polar residues" evidence="1">
    <location>
        <begin position="1"/>
        <end position="17"/>
    </location>
</feature>
<evidence type="ECO:0000313" key="4">
    <source>
        <dbReference type="Proteomes" id="UP000680206"/>
    </source>
</evidence>
<feature type="region of interest" description="Disordered" evidence="1">
    <location>
        <begin position="1"/>
        <end position="21"/>
    </location>
</feature>
<gene>
    <name evidence="3" type="ORF">J4709_26865</name>
</gene>
<organism evidence="3 4">
    <name type="scientific">Actinomadura violacea</name>
    <dbReference type="NCBI Taxonomy" id="2819934"/>
    <lineage>
        <taxon>Bacteria</taxon>
        <taxon>Bacillati</taxon>
        <taxon>Actinomycetota</taxon>
        <taxon>Actinomycetes</taxon>
        <taxon>Streptosporangiales</taxon>
        <taxon>Thermomonosporaceae</taxon>
        <taxon>Actinomadura</taxon>
    </lineage>
</organism>
<dbReference type="EMBL" id="JAGEPF010000016">
    <property type="protein sequence ID" value="MBO2461211.1"/>
    <property type="molecule type" value="Genomic_DNA"/>
</dbReference>
<reference evidence="3 4" key="1">
    <citation type="submission" date="2021-03" db="EMBL/GenBank/DDBJ databases">
        <title>Actinomadura violae sp. nov., isolated from lichen in Thailand.</title>
        <authorList>
            <person name="Kanchanasin P."/>
            <person name="Saeng-In P."/>
            <person name="Phongsopitanun W."/>
            <person name="Yuki M."/>
            <person name="Kudo T."/>
            <person name="Ohkuma M."/>
            <person name="Tanasupawat S."/>
        </authorList>
    </citation>
    <scope>NUCLEOTIDE SEQUENCE [LARGE SCALE GENOMIC DNA]</scope>
    <source>
        <strain evidence="3 4">LCR2-06</strain>
    </source>
</reference>
<evidence type="ECO:0000259" key="2">
    <source>
        <dbReference type="Pfam" id="PF06527"/>
    </source>
</evidence>
<accession>A0ABS3RX38</accession>
<keyword evidence="4" id="KW-1185">Reference proteome</keyword>
<sequence length="674" mass="73055">MTTAATPHPGQVSTQPLPRSLVPLPDEEISGYLLRLAHRLEQTPQRLAELTGLQSFGAASIPVRMLLRTSAEETARLARACSLTPREAQALCLASLADRYPPADVVLHPLPGGRSGLWMQQAGKIASLDRWVFTRPVRYCPACLAGDASELQQRHGGAWKKLWRLPLVFACPLHRCLLTTRCPACQQPIGAAGGGLISRPCEVLHPAQCRAPAGDSAAAHAARARPPACGHRLDTAAPQVIDAAPLTHALAVQQRLLALLSAGSPATVHSMGVHVAVAEYVLDLRLVAGLIRCTWPVAAALAGPAPLADALADHVEQRRRRQYRPSDHGHHRTAFAVIYDAPPTDPLASAGLFTAAVGILTGETGTCADRLEPLLAATADTAAWRAFAHRASATCSPALRATIQTRLEALHQPTPRGHNLKSDNARRNGTDALRAYHRRMGHLVIVPTGDCRFDHRHIPQHMTDEWFDESFPDLTGISAVHLRRTAAIRLVQMSTGGSQFRAGGLLGIPPGRVMSSTVPVRAWTDDPHNGARLAAAIDAFARTLNTTTDLIDYGHRRAALHGWEIPPDDWHDLLSRLLAAHPHTHISWWQDRKRRLASVLVWAAVTQGDHRLAPLVMAEQRRANQGKTNMLVFGLQQARYRARREPASPTAALISLLTPYSQQLAAKIDHGSGQ</sequence>
<evidence type="ECO:0000313" key="3">
    <source>
        <dbReference type="EMBL" id="MBO2461211.1"/>
    </source>
</evidence>
<name>A0ABS3RX38_9ACTN</name>
<protein>
    <submittedName>
        <fullName evidence="3">TniQ family protein</fullName>
    </submittedName>
</protein>
<dbReference type="InterPro" id="IPR009492">
    <property type="entry name" value="TniQ"/>
</dbReference>